<dbReference type="GO" id="GO:0004867">
    <property type="term" value="F:serine-type endopeptidase inhibitor activity"/>
    <property type="evidence" value="ECO:0007669"/>
    <property type="project" value="InterPro"/>
</dbReference>
<dbReference type="InterPro" id="IPR036186">
    <property type="entry name" value="Serpin_sf"/>
</dbReference>
<dbReference type="SUPFAM" id="SSF56574">
    <property type="entry name" value="Serpins"/>
    <property type="match status" value="1"/>
</dbReference>
<protein>
    <recommendedName>
        <fullName evidence="1">Serpin domain-containing protein</fullName>
    </recommendedName>
</protein>
<comment type="caution">
    <text evidence="2">The sequence shown here is derived from an EMBL/GenBank/DDBJ whole genome shotgun (WGS) entry which is preliminary data.</text>
</comment>
<dbReference type="InterPro" id="IPR042178">
    <property type="entry name" value="Serpin_sf_1"/>
</dbReference>
<evidence type="ECO:0000259" key="1">
    <source>
        <dbReference type="Pfam" id="PF00079"/>
    </source>
</evidence>
<dbReference type="GO" id="GO:0005615">
    <property type="term" value="C:extracellular space"/>
    <property type="evidence" value="ECO:0007669"/>
    <property type="project" value="InterPro"/>
</dbReference>
<accession>X1TUM1</accession>
<proteinExistence type="predicted"/>
<dbReference type="Gene3D" id="3.30.497.10">
    <property type="entry name" value="Antithrombin, subunit I, domain 2"/>
    <property type="match status" value="1"/>
</dbReference>
<dbReference type="EMBL" id="BARW01005833">
    <property type="protein sequence ID" value="GAI83744.1"/>
    <property type="molecule type" value="Genomic_DNA"/>
</dbReference>
<feature type="non-terminal residue" evidence="2">
    <location>
        <position position="1"/>
    </location>
</feature>
<dbReference type="PANTHER" id="PTHR11461">
    <property type="entry name" value="SERINE PROTEASE INHIBITOR, SERPIN"/>
    <property type="match status" value="1"/>
</dbReference>
<gene>
    <name evidence="2" type="ORF">S12H4_12350</name>
</gene>
<feature type="domain" description="Serpin" evidence="1">
    <location>
        <begin position="1"/>
        <end position="166"/>
    </location>
</feature>
<dbReference type="Pfam" id="PF00079">
    <property type="entry name" value="Serpin"/>
    <property type="match status" value="1"/>
</dbReference>
<reference evidence="2" key="1">
    <citation type="journal article" date="2014" name="Front. Microbiol.">
        <title>High frequency of phylogenetically diverse reductive dehalogenase-homologous genes in deep subseafloor sedimentary metagenomes.</title>
        <authorList>
            <person name="Kawai M."/>
            <person name="Futagami T."/>
            <person name="Toyoda A."/>
            <person name="Takaki Y."/>
            <person name="Nishi S."/>
            <person name="Hori S."/>
            <person name="Arai W."/>
            <person name="Tsubouchi T."/>
            <person name="Morono Y."/>
            <person name="Uchiyama I."/>
            <person name="Ito T."/>
            <person name="Fujiyama A."/>
            <person name="Inagaki F."/>
            <person name="Takami H."/>
        </authorList>
    </citation>
    <scope>NUCLEOTIDE SEQUENCE</scope>
    <source>
        <strain evidence="2">Expedition CK06-06</strain>
    </source>
</reference>
<sequence length="166" mass="18611">KLFREVVRQEADKNIFISPLSVSMALGMTANGAADSTLAAMRATLKLGDLTEEESNAAYRSLIELLTGADPEVRFDIANSIWYRLREPVLADFVQRCRDYFGAVVRGLDFSDPAAADTINTWVNDNTNGKIDRIVEPEELYNAVMALLNALYFKGTWTYEFDLENT</sequence>
<dbReference type="InterPro" id="IPR000215">
    <property type="entry name" value="Serpin_fam"/>
</dbReference>
<organism evidence="2">
    <name type="scientific">marine sediment metagenome</name>
    <dbReference type="NCBI Taxonomy" id="412755"/>
    <lineage>
        <taxon>unclassified sequences</taxon>
        <taxon>metagenomes</taxon>
        <taxon>ecological metagenomes</taxon>
    </lineage>
</organism>
<feature type="non-terminal residue" evidence="2">
    <location>
        <position position="166"/>
    </location>
</feature>
<dbReference type="InterPro" id="IPR023796">
    <property type="entry name" value="Serpin_dom"/>
</dbReference>
<evidence type="ECO:0000313" key="2">
    <source>
        <dbReference type="EMBL" id="GAI83744.1"/>
    </source>
</evidence>
<dbReference type="PANTHER" id="PTHR11461:SF211">
    <property type="entry name" value="GH10112P-RELATED"/>
    <property type="match status" value="1"/>
</dbReference>
<name>X1TUM1_9ZZZZ</name>
<dbReference type="AlphaFoldDB" id="X1TUM1"/>